<gene>
    <name evidence="2" type="ORF">QLX08_002982</name>
</gene>
<dbReference type="AlphaFoldDB" id="A0AAW1AAU0"/>
<feature type="compositionally biased region" description="Basic and acidic residues" evidence="1">
    <location>
        <begin position="549"/>
        <end position="558"/>
    </location>
</feature>
<feature type="region of interest" description="Disordered" evidence="1">
    <location>
        <begin position="449"/>
        <end position="480"/>
    </location>
</feature>
<feature type="region of interest" description="Disordered" evidence="1">
    <location>
        <begin position="509"/>
        <end position="571"/>
    </location>
</feature>
<evidence type="ECO:0000256" key="1">
    <source>
        <dbReference type="SAM" id="MobiDB-lite"/>
    </source>
</evidence>
<reference evidence="2 3" key="1">
    <citation type="submission" date="2024-05" db="EMBL/GenBank/DDBJ databases">
        <title>The nuclear and mitochondrial genome assemblies of Tetragonisca angustula (Apidae: Meliponini), a tiny yet remarkable pollinator in the Neotropics.</title>
        <authorList>
            <person name="Ferrari R."/>
            <person name="Ricardo P.C."/>
            <person name="Dias F.C."/>
            <person name="Araujo N.S."/>
            <person name="Soares D.O."/>
            <person name="Zhou Q.-S."/>
            <person name="Zhu C.-D."/>
            <person name="Coutinho L."/>
            <person name="Airas M.C."/>
            <person name="Batista T.M."/>
        </authorList>
    </citation>
    <scope>NUCLEOTIDE SEQUENCE [LARGE SCALE GENOMIC DNA]</scope>
    <source>
        <strain evidence="2">ASF017062</strain>
        <tissue evidence="2">Abdomen</tissue>
    </source>
</reference>
<protein>
    <submittedName>
        <fullName evidence="2">Uncharacterized protein</fullName>
    </submittedName>
</protein>
<name>A0AAW1AAU0_9HYME</name>
<proteinExistence type="predicted"/>
<feature type="compositionally biased region" description="Pro residues" evidence="1">
    <location>
        <begin position="303"/>
        <end position="313"/>
    </location>
</feature>
<organism evidence="2 3">
    <name type="scientific">Tetragonisca angustula</name>
    <dbReference type="NCBI Taxonomy" id="166442"/>
    <lineage>
        <taxon>Eukaryota</taxon>
        <taxon>Metazoa</taxon>
        <taxon>Ecdysozoa</taxon>
        <taxon>Arthropoda</taxon>
        <taxon>Hexapoda</taxon>
        <taxon>Insecta</taxon>
        <taxon>Pterygota</taxon>
        <taxon>Neoptera</taxon>
        <taxon>Endopterygota</taxon>
        <taxon>Hymenoptera</taxon>
        <taxon>Apocrita</taxon>
        <taxon>Aculeata</taxon>
        <taxon>Apoidea</taxon>
        <taxon>Anthophila</taxon>
        <taxon>Apidae</taxon>
        <taxon>Tetragonisca</taxon>
    </lineage>
</organism>
<dbReference type="Proteomes" id="UP001432146">
    <property type="component" value="Unassembled WGS sequence"/>
</dbReference>
<feature type="compositionally biased region" description="Pro residues" evidence="1">
    <location>
        <begin position="370"/>
        <end position="380"/>
    </location>
</feature>
<feature type="compositionally biased region" description="Basic and acidic residues" evidence="1">
    <location>
        <begin position="519"/>
        <end position="542"/>
    </location>
</feature>
<feature type="compositionally biased region" description="Pro residues" evidence="1">
    <location>
        <begin position="351"/>
        <end position="360"/>
    </location>
</feature>
<sequence length="728" mass="80153">MFSRATKSIVKTIGQRKYHAGEENIKLAVIGGVGGIGRSLSQMLKQTSRLDVLALYDVAALNKRFSTPIKLNCFSNGETTNLSNSRMLTMLEKSRSSKGDCRSENFQEPFFSNRAPKLNQNATEKFVESLCRLPIAEECATNQFSKPTMKSQLQATPDTLARPHRRGNVIEAKLTNDLNATFLRSVLELSTAMFGNCRARSHCSVGSSLFGAWSRARNFSIASKNIVGLSKESTRCLWQEQARFFRNDSVLTSKSRWRKPSSDCSSKSAPDCTKQTRPREQRQKPHVSSAAACRPRPKNSECPEPPTPSPPPCSTSSVKPKECPPVKICYRKCPPPPKPPKPPKCSKISALPPPPLPPKVSKPSKCASSCPPPPPPPPPPPKCPPPPPCEPCPCPPPPPCPACPPRISCPKSPPCPSPSSPAVCPPCPECPKSPPCPPPRPCCPPCQELEPSCSKDGPSCPKSSGTPARKGLKKRKMSTYRVMSKFVRRPVRVGCREFHACTALFDKDRKSEQPASAAGRKDMGDISGNEKTREQKSSESKERKKKKKDVCAGREPVKLQKKKKKEEGEESKEDCVYRCIRRGKCEQPITTKPPKMEYKPIICAPPKFPPAAPCPQIPDAVYETDSPSEIPIIKTKEKKQICVPPPMPKPPTQPIVLCPCPTPAKMHPGPCPSYKTKPSTKLSKSTMPPCPPKQYICPRKAVKLCVLEDVNCKKRKTCDPERRKKKDE</sequence>
<dbReference type="EMBL" id="JAWNGG020000042">
    <property type="protein sequence ID" value="KAK9306248.1"/>
    <property type="molecule type" value="Genomic_DNA"/>
</dbReference>
<keyword evidence="3" id="KW-1185">Reference proteome</keyword>
<feature type="region of interest" description="Disordered" evidence="1">
    <location>
        <begin position="335"/>
        <end position="380"/>
    </location>
</feature>
<dbReference type="Gene3D" id="3.40.50.720">
    <property type="entry name" value="NAD(P)-binding Rossmann-like Domain"/>
    <property type="match status" value="1"/>
</dbReference>
<evidence type="ECO:0000313" key="3">
    <source>
        <dbReference type="Proteomes" id="UP001432146"/>
    </source>
</evidence>
<evidence type="ECO:0000313" key="2">
    <source>
        <dbReference type="EMBL" id="KAK9306248.1"/>
    </source>
</evidence>
<comment type="caution">
    <text evidence="2">The sequence shown here is derived from an EMBL/GenBank/DDBJ whole genome shotgun (WGS) entry which is preliminary data.</text>
</comment>
<accession>A0AAW1AAU0</accession>
<feature type="region of interest" description="Disordered" evidence="1">
    <location>
        <begin position="256"/>
        <end position="321"/>
    </location>
</feature>